<reference evidence="2" key="1">
    <citation type="submission" date="2022-11" db="UniProtKB">
        <authorList>
            <consortium name="WormBaseParasite"/>
        </authorList>
    </citation>
    <scope>IDENTIFICATION</scope>
</reference>
<keyword evidence="1" id="KW-1185">Reference proteome</keyword>
<evidence type="ECO:0000313" key="2">
    <source>
        <dbReference type="WBParaSite" id="nRc.2.0.1.t20487-RA"/>
    </source>
</evidence>
<protein>
    <submittedName>
        <fullName evidence="2">Uncharacterized protein</fullName>
    </submittedName>
</protein>
<sequence length="74" mass="8905">MIDIDTWAWVFWEEALVKFKNWWKSQCGEQYLASMKPFWGFMKCLCQMFEKPTLDDVQLASHMWNILLPSARAQ</sequence>
<dbReference type="WBParaSite" id="nRc.2.0.1.t20487-RA">
    <property type="protein sequence ID" value="nRc.2.0.1.t20487-RA"/>
    <property type="gene ID" value="nRc.2.0.1.g20487"/>
</dbReference>
<accession>A0A915J454</accession>
<evidence type="ECO:0000313" key="1">
    <source>
        <dbReference type="Proteomes" id="UP000887565"/>
    </source>
</evidence>
<dbReference type="Proteomes" id="UP000887565">
    <property type="component" value="Unplaced"/>
</dbReference>
<organism evidence="1 2">
    <name type="scientific">Romanomermis culicivorax</name>
    <name type="common">Nematode worm</name>
    <dbReference type="NCBI Taxonomy" id="13658"/>
    <lineage>
        <taxon>Eukaryota</taxon>
        <taxon>Metazoa</taxon>
        <taxon>Ecdysozoa</taxon>
        <taxon>Nematoda</taxon>
        <taxon>Enoplea</taxon>
        <taxon>Dorylaimia</taxon>
        <taxon>Mermithida</taxon>
        <taxon>Mermithoidea</taxon>
        <taxon>Mermithidae</taxon>
        <taxon>Romanomermis</taxon>
    </lineage>
</organism>
<dbReference type="AlphaFoldDB" id="A0A915J454"/>
<name>A0A915J454_ROMCU</name>
<proteinExistence type="predicted"/>